<dbReference type="InParanoid" id="C1F5F8"/>
<organism evidence="1 2">
    <name type="scientific">Acidobacterium capsulatum (strain ATCC 51196 / DSM 11244 / BCRC 80197 / JCM 7670 / NBRC 15755 / NCIMB 13165 / 161)</name>
    <dbReference type="NCBI Taxonomy" id="240015"/>
    <lineage>
        <taxon>Bacteria</taxon>
        <taxon>Pseudomonadati</taxon>
        <taxon>Acidobacteriota</taxon>
        <taxon>Terriglobia</taxon>
        <taxon>Terriglobales</taxon>
        <taxon>Acidobacteriaceae</taxon>
        <taxon>Acidobacterium</taxon>
    </lineage>
</organism>
<reference evidence="1 2" key="1">
    <citation type="journal article" date="2009" name="Appl. Environ. Microbiol.">
        <title>Three genomes from the phylum Acidobacteria provide insight into the lifestyles of these microorganisms in soils.</title>
        <authorList>
            <person name="Ward N.L."/>
            <person name="Challacombe J.F."/>
            <person name="Janssen P.H."/>
            <person name="Henrissat B."/>
            <person name="Coutinho P.M."/>
            <person name="Wu M."/>
            <person name="Xie G."/>
            <person name="Haft D.H."/>
            <person name="Sait M."/>
            <person name="Badger J."/>
            <person name="Barabote R.D."/>
            <person name="Bradley B."/>
            <person name="Brettin T.S."/>
            <person name="Brinkac L.M."/>
            <person name="Bruce D."/>
            <person name="Creasy T."/>
            <person name="Daugherty S.C."/>
            <person name="Davidsen T.M."/>
            <person name="DeBoy R.T."/>
            <person name="Detter J.C."/>
            <person name="Dodson R.J."/>
            <person name="Durkin A.S."/>
            <person name="Ganapathy A."/>
            <person name="Gwinn-Giglio M."/>
            <person name="Han C.S."/>
            <person name="Khouri H."/>
            <person name="Kiss H."/>
            <person name="Kothari S.P."/>
            <person name="Madupu R."/>
            <person name="Nelson K.E."/>
            <person name="Nelson W.C."/>
            <person name="Paulsen I."/>
            <person name="Penn K."/>
            <person name="Ren Q."/>
            <person name="Rosovitz M.J."/>
            <person name="Selengut J.D."/>
            <person name="Shrivastava S."/>
            <person name="Sullivan S.A."/>
            <person name="Tapia R."/>
            <person name="Thompson L.S."/>
            <person name="Watkins K.L."/>
            <person name="Yang Q."/>
            <person name="Yu C."/>
            <person name="Zafar N."/>
            <person name="Zhou L."/>
            <person name="Kuske C.R."/>
        </authorList>
    </citation>
    <scope>NUCLEOTIDE SEQUENCE [LARGE SCALE GENOMIC DNA]</scope>
    <source>
        <strain evidence="2">ATCC 51196 / DSM 11244 / BCRC 80197 / JCM 7670 / NBRC 15755 / NCIMB 13165 / 161</strain>
    </source>
</reference>
<proteinExistence type="predicted"/>
<protein>
    <submittedName>
        <fullName evidence="1">Uncharacterized protein</fullName>
    </submittedName>
</protein>
<keyword evidence="2" id="KW-1185">Reference proteome</keyword>
<dbReference type="Proteomes" id="UP000002207">
    <property type="component" value="Chromosome"/>
</dbReference>
<gene>
    <name evidence="1" type="ordered locus">ACP_1333</name>
</gene>
<dbReference type="EMBL" id="CP001472">
    <property type="protein sequence ID" value="ACO33444.1"/>
    <property type="molecule type" value="Genomic_DNA"/>
</dbReference>
<evidence type="ECO:0000313" key="1">
    <source>
        <dbReference type="EMBL" id="ACO33444.1"/>
    </source>
</evidence>
<accession>C1F5F8</accession>
<dbReference type="AlphaFoldDB" id="C1F5F8"/>
<dbReference type="HOGENOM" id="CLU_1591012_0_0_0"/>
<evidence type="ECO:0000313" key="2">
    <source>
        <dbReference type="Proteomes" id="UP000002207"/>
    </source>
</evidence>
<sequence length="167" mass="17775">MAATLRGWPVRLHAAGGAVCGAVERVELLEDLSVLIERLQVAQRSRLRRDDGLMAGQRLNAGIGSAAEQQRQGEGSGGERAQMAVAVEDAQAQALQPSGGARLLLLSQACLHANREVGVGRRRLPLVEQGEGGLHLLPLVAAALAGSQMLTHGRGRRLAREHQFFKV</sequence>
<name>C1F5F8_ACIC5</name>
<dbReference type="KEGG" id="aca:ACP_1333"/>